<dbReference type="InterPro" id="IPR002035">
    <property type="entry name" value="VWF_A"/>
</dbReference>
<dbReference type="Proteomes" id="UP000308730">
    <property type="component" value="Unassembled WGS sequence"/>
</dbReference>
<accession>A0A4S4NA85</accession>
<protein>
    <recommendedName>
        <fullName evidence="6">VWFA domain-containing protein</fullName>
    </recommendedName>
</protein>
<dbReference type="OrthoDB" id="1729737at2759"/>
<evidence type="ECO:0000313" key="5">
    <source>
        <dbReference type="Proteomes" id="UP000308730"/>
    </source>
</evidence>
<proteinExistence type="predicted"/>
<evidence type="ECO:0000256" key="1">
    <source>
        <dbReference type="SAM" id="MobiDB-lite"/>
    </source>
</evidence>
<comment type="caution">
    <text evidence="4">The sequence shown here is derived from an EMBL/GenBank/DDBJ whole genome shotgun (WGS) entry which is preliminary data.</text>
</comment>
<name>A0A4S4NA85_9APHY</name>
<feature type="region of interest" description="Disordered" evidence="1">
    <location>
        <begin position="695"/>
        <end position="794"/>
    </location>
</feature>
<reference evidence="4 5" key="1">
    <citation type="submission" date="2019-02" db="EMBL/GenBank/DDBJ databases">
        <title>Genome sequencing of the rare red list fungi Antrodiella citrinella (Flaviporus citrinellus).</title>
        <authorList>
            <person name="Buettner E."/>
            <person name="Kellner H."/>
        </authorList>
    </citation>
    <scope>NUCLEOTIDE SEQUENCE [LARGE SCALE GENOMIC DNA]</scope>
    <source>
        <strain evidence="4 5">DSM 108506</strain>
    </source>
</reference>
<dbReference type="AlphaFoldDB" id="A0A4S4NA85"/>
<evidence type="ECO:0000259" key="3">
    <source>
        <dbReference type="PROSITE" id="PS51468"/>
    </source>
</evidence>
<dbReference type="InterPro" id="IPR013694">
    <property type="entry name" value="VIT"/>
</dbReference>
<dbReference type="PANTHER" id="PTHR45737">
    <property type="entry name" value="VON WILLEBRAND FACTOR A DOMAIN-CONTAINING PROTEIN 5A"/>
    <property type="match status" value="1"/>
</dbReference>
<dbReference type="InterPro" id="IPR036465">
    <property type="entry name" value="vWFA_dom_sf"/>
</dbReference>
<feature type="compositionally biased region" description="Polar residues" evidence="1">
    <location>
        <begin position="777"/>
        <end position="794"/>
    </location>
</feature>
<gene>
    <name evidence="4" type="ORF">EUX98_g1355</name>
</gene>
<dbReference type="PANTHER" id="PTHR45737:SF6">
    <property type="entry name" value="VON WILLEBRAND FACTOR A DOMAIN-CONTAINING PROTEIN 5A"/>
    <property type="match status" value="1"/>
</dbReference>
<evidence type="ECO:0000259" key="2">
    <source>
        <dbReference type="PROSITE" id="PS50234"/>
    </source>
</evidence>
<sequence>MASPSTPTHGIVHTDVDGHLVNIPLMSVVVQALVIDVSARVTLTQLFDNSSDDSSPRAKYVFPLPASAAIRAFEMICDGRIIYGVAKERQQAEQDHQQALTDGKMTSLVEWATDDLFTISIGPIPGNAMVTTVLTYTLNLMTGDYTDGVRFQLPMSIGQRYGRMPEGMVNASTVSTKTRVSIKVNIQMQGDIKDITSPTHSALTVKPYRYRDSISRRRATAEFSSTEYLTQDFVLCVSAEGLDEPRSFVERDPKDPQSVAMQLTMVPKYDRPRIQEQEFIFILDRSGSMSGDPATSRIGIAKRTLTILLHSLPQDGTIFNVIAFDDTVEAVYPRSQRYDQTSLRHVADRVEGIQTRGGTRIREALEYAVRSRRRSVPTVMFVLTDGEVFEDLDESIQIVSSAVKQASDTASLRIFTLGIGETASSAACENIARAGNGDCLMAPNAHAILPKCMKMMRAGRTGVLQKVSIDWGVPQDLIVDSATMQGSSVRFSGHAAPLRQTPSVIKSISPGYRFVVFAMIKVDNFVAPKFITLEAERDADADQVEIEIPVEEVRFTSDEPRIPLIHTLAARRLITEIQDSLDIPEPDKKASIVQLGERYQLASRYTSFVAVECEQQELALDTRRRSSSFTRFPRRRRAGRQEIGLMRANAEAAALGIGSFVMSAVDYTATFLTVFTEYLTEPYKNLLFKAPLRDADPRFPGAYPSDTSDSDRDDDPGYGSDRTFTTISTLESYSDSDSGDEDARSRRRRRTGDDQRPRSPSPQIHHTPSSGGGDGQQAGNASTSLSQPVYQSPPSEIPQAVYDLVKLSSFDGSFSLNSMLGLIVGQAALQPTSRPAQVDPPVWATVLAVAYYQKHLASHPELLDILLEKAMEYLERVGGSAGLDFIALVDQAKTLVD</sequence>
<feature type="domain" description="VIT" evidence="3">
    <location>
        <begin position="9"/>
        <end position="138"/>
    </location>
</feature>
<dbReference type="SUPFAM" id="SSF53300">
    <property type="entry name" value="vWA-like"/>
    <property type="match status" value="1"/>
</dbReference>
<feature type="domain" description="VWFA" evidence="2">
    <location>
        <begin position="278"/>
        <end position="467"/>
    </location>
</feature>
<dbReference type="SMART" id="SM00327">
    <property type="entry name" value="VWA"/>
    <property type="match status" value="1"/>
</dbReference>
<dbReference type="Pfam" id="PF13768">
    <property type="entry name" value="VWA_3"/>
    <property type="match status" value="1"/>
</dbReference>
<dbReference type="EMBL" id="SGPM01000014">
    <property type="protein sequence ID" value="THH32860.1"/>
    <property type="molecule type" value="Genomic_DNA"/>
</dbReference>
<dbReference type="SMART" id="SM00609">
    <property type="entry name" value="VIT"/>
    <property type="match status" value="1"/>
</dbReference>
<evidence type="ECO:0000313" key="4">
    <source>
        <dbReference type="EMBL" id="THH32860.1"/>
    </source>
</evidence>
<dbReference type="PROSITE" id="PS50234">
    <property type="entry name" value="VWFA"/>
    <property type="match status" value="1"/>
</dbReference>
<evidence type="ECO:0008006" key="6">
    <source>
        <dbReference type="Google" id="ProtNLM"/>
    </source>
</evidence>
<dbReference type="Pfam" id="PF08487">
    <property type="entry name" value="VIT"/>
    <property type="match status" value="1"/>
</dbReference>
<dbReference type="Gene3D" id="3.40.50.410">
    <property type="entry name" value="von Willebrand factor, type A domain"/>
    <property type="match status" value="1"/>
</dbReference>
<organism evidence="4 5">
    <name type="scientific">Antrodiella citrinella</name>
    <dbReference type="NCBI Taxonomy" id="2447956"/>
    <lineage>
        <taxon>Eukaryota</taxon>
        <taxon>Fungi</taxon>
        <taxon>Dikarya</taxon>
        <taxon>Basidiomycota</taxon>
        <taxon>Agaricomycotina</taxon>
        <taxon>Agaricomycetes</taxon>
        <taxon>Polyporales</taxon>
        <taxon>Steccherinaceae</taxon>
        <taxon>Antrodiella</taxon>
    </lineage>
</organism>
<keyword evidence="5" id="KW-1185">Reference proteome</keyword>
<dbReference type="PROSITE" id="PS51468">
    <property type="entry name" value="VIT"/>
    <property type="match status" value="1"/>
</dbReference>